<dbReference type="PIRSF" id="PIRSF000903">
    <property type="entry name" value="B5n-ttraPtase_sm"/>
    <property type="match status" value="1"/>
</dbReference>
<evidence type="ECO:0000256" key="4">
    <source>
        <dbReference type="ARBA" id="ARBA00049417"/>
    </source>
</evidence>
<evidence type="ECO:0000313" key="8">
    <source>
        <dbReference type="Proteomes" id="UP000032749"/>
    </source>
</evidence>
<proteinExistence type="inferred from homology"/>
<evidence type="ECO:0000256" key="5">
    <source>
        <dbReference type="HAMAP-Rule" id="MF_00199"/>
    </source>
</evidence>
<evidence type="ECO:0000256" key="2">
    <source>
        <dbReference type="ARBA" id="ARBA00005419"/>
    </source>
</evidence>
<comment type="similarity">
    <text evidence="2 5">Belongs to the Ap4A hydrolase family.</text>
</comment>
<dbReference type="Proteomes" id="UP000032749">
    <property type="component" value="Chromosome"/>
</dbReference>
<dbReference type="EMBL" id="FO203512">
    <property type="protein sequence ID" value="CCK75078.1"/>
    <property type="molecule type" value="Genomic_DNA"/>
</dbReference>
<dbReference type="HOGENOM" id="CLU_056184_2_0_6"/>
<name>R4YPD5_OLEAN</name>
<comment type="catalytic activity">
    <reaction evidence="4 5">
        <text>P(1),P(4)-bis(5'-adenosyl) tetraphosphate + H2O = 2 ADP + 2 H(+)</text>
        <dbReference type="Rhea" id="RHEA:24252"/>
        <dbReference type="ChEBI" id="CHEBI:15377"/>
        <dbReference type="ChEBI" id="CHEBI:15378"/>
        <dbReference type="ChEBI" id="CHEBI:58141"/>
        <dbReference type="ChEBI" id="CHEBI:456216"/>
        <dbReference type="EC" id="3.6.1.41"/>
    </reaction>
</comment>
<evidence type="ECO:0000313" key="7">
    <source>
        <dbReference type="EMBL" id="CCK75078.1"/>
    </source>
</evidence>
<dbReference type="PANTHER" id="PTHR40942">
    <property type="match status" value="1"/>
</dbReference>
<feature type="domain" description="Calcineurin-like phosphoesterase" evidence="6">
    <location>
        <begin position="4"/>
        <end position="139"/>
    </location>
</feature>
<dbReference type="Pfam" id="PF00149">
    <property type="entry name" value="Metallophos"/>
    <property type="match status" value="1"/>
</dbReference>
<gene>
    <name evidence="5 7" type="primary">apaH</name>
    <name evidence="7" type="ORF">OLEAN_C09020</name>
</gene>
<dbReference type="STRING" id="698738.OLEAN_C09020"/>
<dbReference type="PATRIC" id="fig|698738.3.peg.942"/>
<dbReference type="InterPro" id="IPR004843">
    <property type="entry name" value="Calcineurin-like_PHP"/>
</dbReference>
<dbReference type="SUPFAM" id="SSF56300">
    <property type="entry name" value="Metallo-dependent phosphatases"/>
    <property type="match status" value="1"/>
</dbReference>
<accession>R4YPD5</accession>
<evidence type="ECO:0000256" key="3">
    <source>
        <dbReference type="ARBA" id="ARBA00022801"/>
    </source>
</evidence>
<dbReference type="GO" id="GO:0008803">
    <property type="term" value="F:bis(5'-nucleosyl)-tetraphosphatase (symmetrical) activity"/>
    <property type="evidence" value="ECO:0007669"/>
    <property type="project" value="UniProtKB-UniRule"/>
</dbReference>
<dbReference type="NCBIfam" id="NF001204">
    <property type="entry name" value="PRK00166.1"/>
    <property type="match status" value="1"/>
</dbReference>
<keyword evidence="8" id="KW-1185">Reference proteome</keyword>
<keyword evidence="3 5" id="KW-0378">Hydrolase</keyword>
<dbReference type="AlphaFoldDB" id="R4YPD5"/>
<protein>
    <recommendedName>
        <fullName evidence="5">Bis(5'-nucleosyl)-tetraphosphatase, symmetrical</fullName>
        <ecNumber evidence="5">3.6.1.41</ecNumber>
    </recommendedName>
    <alternativeName>
        <fullName evidence="5">Ap4A hydrolase</fullName>
    </alternativeName>
    <alternativeName>
        <fullName evidence="5">Diadenosine 5',5'''-P1,P4-tetraphosphate pyrophosphohydrolase</fullName>
    </alternativeName>
    <alternativeName>
        <fullName evidence="5">Diadenosine tetraphosphatase</fullName>
    </alternativeName>
</protein>
<comment type="function">
    <text evidence="1 5">Hydrolyzes diadenosine 5',5'''-P1,P4-tetraphosphate to yield ADP.</text>
</comment>
<dbReference type="PANTHER" id="PTHR40942:SF4">
    <property type="entry name" value="CYTOCHROME C5"/>
    <property type="match status" value="1"/>
</dbReference>
<reference evidence="7 8" key="1">
    <citation type="journal article" date="2013" name="Nat. Commun.">
        <title>Genome sequence and functional genomic analysis of the oil-degrading bacterium Oleispira antarctica.</title>
        <authorList>
            <person name="Kube M."/>
            <person name="Chernikova T.N."/>
            <person name="Al-Ramahi Y."/>
            <person name="Beloqui A."/>
            <person name="Lopez-Cortez N."/>
            <person name="Guazzaroni M.E."/>
            <person name="Heipieper H.J."/>
            <person name="Klages S."/>
            <person name="Kotsyurbenko O.R."/>
            <person name="Langer I."/>
            <person name="Nechitaylo T.Y."/>
            <person name="Lunsdorf H."/>
            <person name="Fernandez M."/>
            <person name="Juarez S."/>
            <person name="Ciordia S."/>
            <person name="Singer A."/>
            <person name="Kagan O."/>
            <person name="Egorova O."/>
            <person name="Petit P.A."/>
            <person name="Stogios P."/>
            <person name="Kim Y."/>
            <person name="Tchigvintsev A."/>
            <person name="Flick R."/>
            <person name="Denaro R."/>
            <person name="Genovese M."/>
            <person name="Albar J.P."/>
            <person name="Reva O.N."/>
            <person name="Martinez-Gomariz M."/>
            <person name="Tran H."/>
            <person name="Ferrer M."/>
            <person name="Savchenko A."/>
            <person name="Yakunin A.F."/>
            <person name="Yakimov M.M."/>
            <person name="Golyshina O.V."/>
            <person name="Reinhardt R."/>
            <person name="Golyshin P.N."/>
        </authorList>
    </citation>
    <scope>NUCLEOTIDE SEQUENCE [LARGE SCALE GENOMIC DNA]</scope>
</reference>
<dbReference type="HAMAP" id="MF_00199">
    <property type="entry name" value="ApaH"/>
    <property type="match status" value="1"/>
</dbReference>
<evidence type="ECO:0000256" key="1">
    <source>
        <dbReference type="ARBA" id="ARBA00003413"/>
    </source>
</evidence>
<dbReference type="InterPro" id="IPR004617">
    <property type="entry name" value="ApaH"/>
</dbReference>
<sequence>MATYAIGDVQGCYDSLMALLEKIDYDDNQDTLWFAGDLVNRGPKSLKTLRFIKGLGDKAVSVLGNHDLHLLALYFNENNPKKSDTLEATLNASDSEELMHWLRHQPLVHHDKGLNAIMVHAGIPPKWGTKKALKRSLEVETFIQSPDFREFFNVMYGNAPDKWDKSLIGMDRLRMIVNYFTRMRFCTQSGRLDLLSKEGLNQNPEGFSPWFQLERKAAKKRIFFGHWAALEGKTNVDNVFALDTGCVWGGKLSAIRVEDEAWFRVPAQEKKT</sequence>
<dbReference type="EC" id="3.6.1.41" evidence="5"/>
<evidence type="ECO:0000259" key="6">
    <source>
        <dbReference type="Pfam" id="PF00149"/>
    </source>
</evidence>
<dbReference type="Gene3D" id="3.60.21.10">
    <property type="match status" value="1"/>
</dbReference>
<dbReference type="KEGG" id="oai:OLEAN_C09020"/>
<dbReference type="OrthoDB" id="9807890at2"/>
<dbReference type="NCBIfam" id="TIGR00668">
    <property type="entry name" value="apaH"/>
    <property type="match status" value="1"/>
</dbReference>
<dbReference type="CDD" id="cd07422">
    <property type="entry name" value="MPP_ApaH"/>
    <property type="match status" value="1"/>
</dbReference>
<organism evidence="7 8">
    <name type="scientific">Oleispira antarctica RB-8</name>
    <dbReference type="NCBI Taxonomy" id="698738"/>
    <lineage>
        <taxon>Bacteria</taxon>
        <taxon>Pseudomonadati</taxon>
        <taxon>Pseudomonadota</taxon>
        <taxon>Gammaproteobacteria</taxon>
        <taxon>Oceanospirillales</taxon>
        <taxon>Oceanospirillaceae</taxon>
        <taxon>Oleispira</taxon>
    </lineage>
</organism>
<dbReference type="InterPro" id="IPR029052">
    <property type="entry name" value="Metallo-depent_PP-like"/>
</dbReference>